<dbReference type="RefSeq" id="WP_062949554.1">
    <property type="nucleotide sequence ID" value="NZ_LPVY01000004.1"/>
</dbReference>
<dbReference type="EMBL" id="LPVY01000004">
    <property type="protein sequence ID" value="KZB67288.1"/>
    <property type="molecule type" value="Genomic_DNA"/>
</dbReference>
<evidence type="ECO:0000259" key="2">
    <source>
        <dbReference type="Pfam" id="PF01425"/>
    </source>
</evidence>
<keyword evidence="3" id="KW-0808">Transferase</keyword>
<dbReference type="Pfam" id="PF01425">
    <property type="entry name" value="Amidase"/>
    <property type="match status" value="1"/>
</dbReference>
<feature type="domain" description="Amidase" evidence="2">
    <location>
        <begin position="29"/>
        <end position="433"/>
    </location>
</feature>
<dbReference type="PANTHER" id="PTHR11895">
    <property type="entry name" value="TRANSAMIDASE"/>
    <property type="match status" value="1"/>
</dbReference>
<comment type="similarity">
    <text evidence="1">Belongs to the amidase family.</text>
</comment>
<dbReference type="PANTHER" id="PTHR11895:SF7">
    <property type="entry name" value="GLUTAMYL-TRNA(GLN) AMIDOTRANSFERASE SUBUNIT A, MITOCHONDRIAL"/>
    <property type="match status" value="1"/>
</dbReference>
<comment type="caution">
    <text evidence="3">The sequence shown here is derived from an EMBL/GenBank/DDBJ whole genome shotgun (WGS) entry which is preliminary data.</text>
</comment>
<sequence length="453" mass="48251">MTLNPLLNLDVVELRDRLASGAVRAVEYAEACLERIAALEPEIQAWAYLDGDYVLAQARALDARRQSGMPIGPLHGLPVGLKDVIDTARMPTENGTPLDKGRVPTEDAVLVEKLRAAGAIIMGKTVSTEMAFMCPSKTRNPHNTSHTPGGSSAGSAAAVAAAMVPLAVGTQTGGSVIRPASFCGVVGLKPTFGAISRTGVLAQSPSLDTIGVFARSVEGAAMIAEILFGHDARDRATTLQPTPRLQEAAKSTPLVTPTLAFVRPPQFDSVADDDTVMAFRELTSVLGEQCFEAPLPKAFDDAADLRAKINFAEMAKCYYSYEKRGRDQLSPQMTEALDAGNKVTARDYLAALDWRDLYNVALDEVFQRCDVIITPAAPGPAPGSLDTTGNAIFNGLWTLCGTPAITLPLLWAENGLPMGVQLVGRRGDDARLLRTARWLVEFVTNSENEGASS</sequence>
<dbReference type="OrthoDB" id="9777859at2"/>
<gene>
    <name evidence="3" type="ORF">AUP42_13165</name>
</gene>
<dbReference type="GO" id="GO:0016740">
    <property type="term" value="F:transferase activity"/>
    <property type="evidence" value="ECO:0007669"/>
    <property type="project" value="UniProtKB-KW"/>
</dbReference>
<dbReference type="AlphaFoldDB" id="A0A154L9S1"/>
<dbReference type="SUPFAM" id="SSF75304">
    <property type="entry name" value="Amidase signature (AS) enzymes"/>
    <property type="match status" value="1"/>
</dbReference>
<dbReference type="InterPro" id="IPR000120">
    <property type="entry name" value="Amidase"/>
</dbReference>
<evidence type="ECO:0000313" key="3">
    <source>
        <dbReference type="EMBL" id="KZB67288.1"/>
    </source>
</evidence>
<proteinExistence type="inferred from homology"/>
<protein>
    <submittedName>
        <fullName evidence="3">Glutamyl-tRNA amidotransferase</fullName>
    </submittedName>
</protein>
<dbReference type="InterPro" id="IPR023631">
    <property type="entry name" value="Amidase_dom"/>
</dbReference>
<reference evidence="3 4" key="1">
    <citation type="submission" date="2015-12" db="EMBL/GenBank/DDBJ databases">
        <title>Genome sequence of Thalassospira lucentensis MCCC 1A02072.</title>
        <authorList>
            <person name="Lu L."/>
            <person name="Lai Q."/>
            <person name="Shao Z."/>
            <person name="Qian P."/>
        </authorList>
    </citation>
    <scope>NUCLEOTIDE SEQUENCE [LARGE SCALE GENOMIC DNA]</scope>
    <source>
        <strain evidence="3 4">MCCC 1A02072</strain>
    </source>
</reference>
<dbReference type="Proteomes" id="UP000076335">
    <property type="component" value="Unassembled WGS sequence"/>
</dbReference>
<evidence type="ECO:0000313" key="4">
    <source>
        <dbReference type="Proteomes" id="UP000076335"/>
    </source>
</evidence>
<dbReference type="InterPro" id="IPR036928">
    <property type="entry name" value="AS_sf"/>
</dbReference>
<evidence type="ECO:0000256" key="1">
    <source>
        <dbReference type="ARBA" id="ARBA00009199"/>
    </source>
</evidence>
<organism evidence="3 4">
    <name type="scientific">Thalassospira lucentensis</name>
    <dbReference type="NCBI Taxonomy" id="168935"/>
    <lineage>
        <taxon>Bacteria</taxon>
        <taxon>Pseudomonadati</taxon>
        <taxon>Pseudomonadota</taxon>
        <taxon>Alphaproteobacteria</taxon>
        <taxon>Rhodospirillales</taxon>
        <taxon>Thalassospiraceae</taxon>
        <taxon>Thalassospira</taxon>
    </lineage>
</organism>
<dbReference type="Gene3D" id="3.90.1300.10">
    <property type="entry name" value="Amidase signature (AS) domain"/>
    <property type="match status" value="1"/>
</dbReference>
<accession>A0A154L9S1</accession>
<name>A0A154L9S1_9PROT</name>